<evidence type="ECO:0000256" key="8">
    <source>
        <dbReference type="ARBA" id="ARBA00035655"/>
    </source>
</evidence>
<feature type="transmembrane region" description="Helical" evidence="9">
    <location>
        <begin position="115"/>
        <end position="134"/>
    </location>
</feature>
<comment type="similarity">
    <text evidence="8">Belongs to the TsuA/YedE (TC 9.B.102) family.</text>
</comment>
<sequence>MNEYLMAVVGGILIGLSALILLLFNGRIAGISGIAWRSWQSSVEQKWQWLFIIGLLLGTWLAHSQLNITVPQLPDNNVGWIVLAGFLVGFGAKLGSGCTSGHGICGIGRLSKRSFIATSIFMSTGILSVFLSHFI</sequence>
<feature type="transmembrane region" description="Helical" evidence="9">
    <location>
        <begin position="47"/>
        <end position="66"/>
    </location>
</feature>
<keyword evidence="3" id="KW-1003">Cell membrane</keyword>
<evidence type="ECO:0000256" key="1">
    <source>
        <dbReference type="ARBA" id="ARBA00004429"/>
    </source>
</evidence>
<gene>
    <name evidence="10" type="ORF">ABS311_07360</name>
</gene>
<keyword evidence="2" id="KW-0813">Transport</keyword>
<keyword evidence="11" id="KW-1185">Reference proteome</keyword>
<dbReference type="PANTHER" id="PTHR30574:SF1">
    <property type="entry name" value="SULPHUR TRANSPORT DOMAIN-CONTAINING PROTEIN"/>
    <property type="match status" value="1"/>
</dbReference>
<keyword evidence="4" id="KW-0997">Cell inner membrane</keyword>
<evidence type="ECO:0000256" key="5">
    <source>
        <dbReference type="ARBA" id="ARBA00022692"/>
    </source>
</evidence>
<keyword evidence="5 9" id="KW-0812">Transmembrane</keyword>
<evidence type="ECO:0000256" key="4">
    <source>
        <dbReference type="ARBA" id="ARBA00022519"/>
    </source>
</evidence>
<accession>A0ABV1RFK3</accession>
<feature type="transmembrane region" description="Helical" evidence="9">
    <location>
        <begin position="78"/>
        <end position="95"/>
    </location>
</feature>
<reference evidence="10 11" key="1">
    <citation type="submission" date="2024-06" db="EMBL/GenBank/DDBJ databases">
        <authorList>
            <person name="Chen R.Y."/>
        </authorList>
    </citation>
    <scope>NUCLEOTIDE SEQUENCE [LARGE SCALE GENOMIC DNA]</scope>
    <source>
        <strain evidence="10 11">D2</strain>
    </source>
</reference>
<dbReference type="Proteomes" id="UP001467690">
    <property type="component" value="Unassembled WGS sequence"/>
</dbReference>
<evidence type="ECO:0000256" key="6">
    <source>
        <dbReference type="ARBA" id="ARBA00022989"/>
    </source>
</evidence>
<evidence type="ECO:0000256" key="3">
    <source>
        <dbReference type="ARBA" id="ARBA00022475"/>
    </source>
</evidence>
<protein>
    <submittedName>
        <fullName evidence="10">YeeE/YedE family protein</fullName>
    </submittedName>
</protein>
<dbReference type="Pfam" id="PF04143">
    <property type="entry name" value="Sulf_transp"/>
    <property type="match status" value="1"/>
</dbReference>
<dbReference type="InterPro" id="IPR007272">
    <property type="entry name" value="Sulf_transp_TsuA/YedE"/>
</dbReference>
<dbReference type="PANTHER" id="PTHR30574">
    <property type="entry name" value="INNER MEMBRANE PROTEIN YEDE"/>
    <property type="match status" value="1"/>
</dbReference>
<proteinExistence type="inferred from homology"/>
<organism evidence="10 11">
    <name type="scientific">Catenovulum sediminis</name>
    <dbReference type="NCBI Taxonomy" id="1740262"/>
    <lineage>
        <taxon>Bacteria</taxon>
        <taxon>Pseudomonadati</taxon>
        <taxon>Pseudomonadota</taxon>
        <taxon>Gammaproteobacteria</taxon>
        <taxon>Alteromonadales</taxon>
        <taxon>Alteromonadaceae</taxon>
        <taxon>Catenovulum</taxon>
    </lineage>
</organism>
<evidence type="ECO:0000256" key="7">
    <source>
        <dbReference type="ARBA" id="ARBA00023136"/>
    </source>
</evidence>
<keyword evidence="7 9" id="KW-0472">Membrane</keyword>
<name>A0ABV1RFK3_9ALTE</name>
<feature type="transmembrane region" description="Helical" evidence="9">
    <location>
        <begin position="6"/>
        <end position="26"/>
    </location>
</feature>
<keyword evidence="6 9" id="KW-1133">Transmembrane helix</keyword>
<dbReference type="RefSeq" id="WP_143871033.1">
    <property type="nucleotide sequence ID" value="NZ_CP041660.1"/>
</dbReference>
<comment type="caution">
    <text evidence="10">The sequence shown here is derived from an EMBL/GenBank/DDBJ whole genome shotgun (WGS) entry which is preliminary data.</text>
</comment>
<evidence type="ECO:0000313" key="10">
    <source>
        <dbReference type="EMBL" id="MER2491698.1"/>
    </source>
</evidence>
<evidence type="ECO:0000313" key="11">
    <source>
        <dbReference type="Proteomes" id="UP001467690"/>
    </source>
</evidence>
<dbReference type="EMBL" id="JBELOE010000143">
    <property type="protein sequence ID" value="MER2491698.1"/>
    <property type="molecule type" value="Genomic_DNA"/>
</dbReference>
<evidence type="ECO:0000256" key="9">
    <source>
        <dbReference type="SAM" id="Phobius"/>
    </source>
</evidence>
<comment type="subcellular location">
    <subcellularLocation>
        <location evidence="1">Cell inner membrane</location>
        <topology evidence="1">Multi-pass membrane protein</topology>
    </subcellularLocation>
</comment>
<evidence type="ECO:0000256" key="2">
    <source>
        <dbReference type="ARBA" id="ARBA00022448"/>
    </source>
</evidence>